<proteinExistence type="inferred from homology"/>
<evidence type="ECO:0000256" key="1">
    <source>
        <dbReference type="ARBA" id="ARBA00008164"/>
    </source>
</evidence>
<keyword evidence="3" id="KW-1133">Transmembrane helix</keyword>
<comment type="similarity">
    <text evidence="1">Belongs to the band 7/mec-2 family.</text>
</comment>
<dbReference type="Pfam" id="PF01145">
    <property type="entry name" value="Band_7"/>
    <property type="match status" value="1"/>
</dbReference>
<dbReference type="PANTHER" id="PTHR10264">
    <property type="entry name" value="BAND 7 PROTEIN-RELATED"/>
    <property type="match status" value="1"/>
</dbReference>
<dbReference type="GO" id="GO:0005886">
    <property type="term" value="C:plasma membrane"/>
    <property type="evidence" value="ECO:0007669"/>
    <property type="project" value="InterPro"/>
</dbReference>
<dbReference type="FunFam" id="3.30.479.30:FF:000004">
    <property type="entry name" value="Putative membrane protease family, stomatin"/>
    <property type="match status" value="1"/>
</dbReference>
<feature type="region of interest" description="Disordered" evidence="2">
    <location>
        <begin position="287"/>
        <end position="351"/>
    </location>
</feature>
<dbReference type="SUPFAM" id="SSF117892">
    <property type="entry name" value="Band 7/SPFH domain"/>
    <property type="match status" value="1"/>
</dbReference>
<name>A0A081C1Y6_VECG1</name>
<evidence type="ECO:0000259" key="4">
    <source>
        <dbReference type="SMART" id="SM00244"/>
    </source>
</evidence>
<reference evidence="5" key="1">
    <citation type="journal article" date="2015" name="PeerJ">
        <title>First genomic representation of candidate bacterial phylum KSB3 points to enhanced environmental sensing as a trigger of wastewater bulking.</title>
        <authorList>
            <person name="Sekiguchi Y."/>
            <person name="Ohashi A."/>
            <person name="Parks D.H."/>
            <person name="Yamauchi T."/>
            <person name="Tyson G.W."/>
            <person name="Hugenholtz P."/>
        </authorList>
    </citation>
    <scope>NUCLEOTIDE SEQUENCE [LARGE SCALE GENOMIC DNA]</scope>
</reference>
<dbReference type="InterPro" id="IPR001107">
    <property type="entry name" value="Band_7"/>
</dbReference>
<dbReference type="InterPro" id="IPR001972">
    <property type="entry name" value="Stomatin_HflK_fam"/>
</dbReference>
<evidence type="ECO:0000256" key="2">
    <source>
        <dbReference type="SAM" id="MobiDB-lite"/>
    </source>
</evidence>
<keyword evidence="6" id="KW-1185">Reference proteome</keyword>
<dbReference type="GO" id="GO:0098552">
    <property type="term" value="C:side of membrane"/>
    <property type="evidence" value="ECO:0007669"/>
    <property type="project" value="UniProtKB-ARBA"/>
</dbReference>
<dbReference type="HOGENOM" id="CLU_024949_3_3_0"/>
<keyword evidence="3" id="KW-0472">Membrane</keyword>
<accession>A0A081C1Y6</accession>
<dbReference type="EMBL" id="DF820468">
    <property type="protein sequence ID" value="GAK58591.1"/>
    <property type="molecule type" value="Genomic_DNA"/>
</dbReference>
<organism evidence="5">
    <name type="scientific">Vecturithrix granuli</name>
    <dbReference type="NCBI Taxonomy" id="1499967"/>
    <lineage>
        <taxon>Bacteria</taxon>
        <taxon>Candidatus Moduliflexota</taxon>
        <taxon>Candidatus Vecturitrichia</taxon>
        <taxon>Candidatus Vecturitrichales</taxon>
        <taxon>Candidatus Vecturitrichaceae</taxon>
        <taxon>Candidatus Vecturithrix</taxon>
    </lineage>
</organism>
<evidence type="ECO:0000313" key="5">
    <source>
        <dbReference type="EMBL" id="GAK58591.1"/>
    </source>
</evidence>
<dbReference type="PANTHER" id="PTHR10264:SF19">
    <property type="entry name" value="AT06885P-RELATED"/>
    <property type="match status" value="1"/>
</dbReference>
<feature type="domain" description="Band 7" evidence="4">
    <location>
        <begin position="26"/>
        <end position="193"/>
    </location>
</feature>
<dbReference type="Gene3D" id="3.30.479.30">
    <property type="entry name" value="Band 7 domain"/>
    <property type="match status" value="1"/>
</dbReference>
<gene>
    <name evidence="5" type="ORF">U27_05565</name>
</gene>
<dbReference type="InterPro" id="IPR043202">
    <property type="entry name" value="Band-7_stomatin-like"/>
</dbReference>
<dbReference type="InterPro" id="IPR036013">
    <property type="entry name" value="Band_7/SPFH_dom_sf"/>
</dbReference>
<evidence type="ECO:0000256" key="3">
    <source>
        <dbReference type="SAM" id="Phobius"/>
    </source>
</evidence>
<dbReference type="CDD" id="cd08829">
    <property type="entry name" value="SPFH_paraslipin"/>
    <property type="match status" value="1"/>
</dbReference>
<keyword evidence="3" id="KW-0812">Transmembrane</keyword>
<protein>
    <submittedName>
        <fullName evidence="5">Band 7 protein</fullName>
    </submittedName>
</protein>
<sequence length="351" mass="38912">MNWFIGGIIIFAIVVIAILIYLIIHTPIFTVQEQQAVVIERLGKFKRVCGPGWHMIWPFLDKKRKFREGGVEHESIDQRERAVDLPKQDVITKDNVQVQVDSMAYYEISDPKKAVYGIDDVLVAVNQLIKTVLRNVIGDTTLQEMLSGREAINRRLREQVENASGDWGITIRSVELQAVTPPPSYVEAMRKVSEAELAKKAEVTKAEGKKQASILEAEGEAEKIDRIYKAIHNGKPTEELLRIKYLEALEKIADGKATKVFMPFPTSPSSPGFGFQQAFEMAAGLDAYSSAPSQPSHESPPPKPATESPTTPIPKEQQPAPGEPPKPGAPQKKIIRRVVKRPPGAPGTQKP</sequence>
<feature type="transmembrane region" description="Helical" evidence="3">
    <location>
        <begin position="6"/>
        <end position="24"/>
    </location>
</feature>
<dbReference type="eggNOG" id="COG0330">
    <property type="taxonomic scope" value="Bacteria"/>
</dbReference>
<dbReference type="SMART" id="SM00244">
    <property type="entry name" value="PHB"/>
    <property type="match status" value="1"/>
</dbReference>
<dbReference type="AlphaFoldDB" id="A0A081C1Y6"/>
<dbReference type="Proteomes" id="UP000030661">
    <property type="component" value="Unassembled WGS sequence"/>
</dbReference>
<dbReference type="STRING" id="1499967.U27_05565"/>
<evidence type="ECO:0000313" key="6">
    <source>
        <dbReference type="Proteomes" id="UP000030661"/>
    </source>
</evidence>
<dbReference type="PRINTS" id="PR00721">
    <property type="entry name" value="STOMATIN"/>
</dbReference>